<dbReference type="AlphaFoldDB" id="A0A9P6HVG8"/>
<evidence type="ECO:0000256" key="1">
    <source>
        <dbReference type="SAM" id="MobiDB-lite"/>
    </source>
</evidence>
<name>A0A9P6HVG8_9PEZI</name>
<gene>
    <name evidence="2" type="ORF">CkaCkLH20_11759</name>
</gene>
<comment type="caution">
    <text evidence="2">The sequence shown here is derived from an EMBL/GenBank/DDBJ whole genome shotgun (WGS) entry which is preliminary data.</text>
</comment>
<keyword evidence="3" id="KW-1185">Reference proteome</keyword>
<feature type="compositionally biased region" description="Basic and acidic residues" evidence="1">
    <location>
        <begin position="94"/>
        <end position="115"/>
    </location>
</feature>
<accession>A0A9P6HVG8</accession>
<dbReference type="Proteomes" id="UP000781932">
    <property type="component" value="Unassembled WGS sequence"/>
</dbReference>
<dbReference type="OrthoDB" id="5395727at2759"/>
<reference evidence="2" key="2">
    <citation type="submission" date="2020-11" db="EMBL/GenBank/DDBJ databases">
        <title>Whole genome sequencing of Colletotrichum sp.</title>
        <authorList>
            <person name="Li H."/>
        </authorList>
    </citation>
    <scope>NUCLEOTIDE SEQUENCE</scope>
    <source>
        <strain evidence="2">CkLH20</strain>
    </source>
</reference>
<sequence>MLMKSYEPAAVLCERAPWKMARFSPVQLDDQTRTDTITIETQTSPAPLNGEVAPALSSSPTDRRASTDEWDASKVPPSRFQKRKGSIYATPGSRDGHVDRNYASGFHEKHTEKGYGKTPTK</sequence>
<dbReference type="RefSeq" id="XP_038740321.1">
    <property type="nucleotide sequence ID" value="XM_038894473.1"/>
</dbReference>
<feature type="compositionally biased region" description="Low complexity" evidence="1">
    <location>
        <begin position="34"/>
        <end position="43"/>
    </location>
</feature>
<dbReference type="GeneID" id="62167547"/>
<proteinExistence type="predicted"/>
<feature type="region of interest" description="Disordered" evidence="1">
    <location>
        <begin position="27"/>
        <end position="121"/>
    </location>
</feature>
<protein>
    <submittedName>
        <fullName evidence="2">Uncharacterized protein</fullName>
    </submittedName>
</protein>
<evidence type="ECO:0000313" key="2">
    <source>
        <dbReference type="EMBL" id="KAF9870860.1"/>
    </source>
</evidence>
<dbReference type="EMBL" id="JAATWM020000050">
    <property type="protein sequence ID" value="KAF9870860.1"/>
    <property type="molecule type" value="Genomic_DNA"/>
</dbReference>
<organism evidence="2 3">
    <name type="scientific">Colletotrichum karsti</name>
    <dbReference type="NCBI Taxonomy" id="1095194"/>
    <lineage>
        <taxon>Eukaryota</taxon>
        <taxon>Fungi</taxon>
        <taxon>Dikarya</taxon>
        <taxon>Ascomycota</taxon>
        <taxon>Pezizomycotina</taxon>
        <taxon>Sordariomycetes</taxon>
        <taxon>Hypocreomycetidae</taxon>
        <taxon>Glomerellales</taxon>
        <taxon>Glomerellaceae</taxon>
        <taxon>Colletotrichum</taxon>
        <taxon>Colletotrichum boninense species complex</taxon>
    </lineage>
</organism>
<evidence type="ECO:0000313" key="3">
    <source>
        <dbReference type="Proteomes" id="UP000781932"/>
    </source>
</evidence>
<reference evidence="2" key="1">
    <citation type="submission" date="2020-03" db="EMBL/GenBank/DDBJ databases">
        <authorList>
            <person name="He L."/>
        </authorList>
    </citation>
    <scope>NUCLEOTIDE SEQUENCE</scope>
    <source>
        <strain evidence="2">CkLH20</strain>
    </source>
</reference>